<dbReference type="GeneID" id="25741221"/>
<comment type="similarity">
    <text evidence="2">Belongs to the EMC3 family.</text>
</comment>
<dbReference type="Pfam" id="PF01956">
    <property type="entry name" value="EMC3_TMCO1"/>
    <property type="match status" value="1"/>
</dbReference>
<evidence type="ECO:0000256" key="4">
    <source>
        <dbReference type="ARBA" id="ARBA00022692"/>
    </source>
</evidence>
<evidence type="ECO:0000313" key="8">
    <source>
        <dbReference type="Proteomes" id="UP000054498"/>
    </source>
</evidence>
<dbReference type="AlphaFoldDB" id="A0A0D2MG06"/>
<gene>
    <name evidence="7" type="ORF">MNEG_8345</name>
</gene>
<proteinExistence type="inferred from homology"/>
<evidence type="ECO:0000313" key="7">
    <source>
        <dbReference type="EMBL" id="KIY99616.1"/>
    </source>
</evidence>
<dbReference type="InterPro" id="IPR008568">
    <property type="entry name" value="EMC3"/>
</dbReference>
<keyword evidence="6" id="KW-0472">Membrane</keyword>
<evidence type="ECO:0000256" key="3">
    <source>
        <dbReference type="ARBA" id="ARBA00020822"/>
    </source>
</evidence>
<dbReference type="STRING" id="145388.A0A0D2MG06"/>
<evidence type="ECO:0000256" key="1">
    <source>
        <dbReference type="ARBA" id="ARBA00004141"/>
    </source>
</evidence>
<dbReference type="PANTHER" id="PTHR13116:SF5">
    <property type="entry name" value="ER MEMBRANE PROTEIN COMPLEX SUBUNIT 3"/>
    <property type="match status" value="1"/>
</dbReference>
<protein>
    <recommendedName>
        <fullName evidence="3">ER membrane protein complex subunit 3</fullName>
    </recommendedName>
</protein>
<dbReference type="GO" id="GO:0034975">
    <property type="term" value="P:protein folding in endoplasmic reticulum"/>
    <property type="evidence" value="ECO:0007669"/>
    <property type="project" value="TreeGrafter"/>
</dbReference>
<accession>A0A0D2MG06</accession>
<name>A0A0D2MG06_9CHLO</name>
<evidence type="ECO:0000256" key="5">
    <source>
        <dbReference type="ARBA" id="ARBA00022989"/>
    </source>
</evidence>
<dbReference type="OrthoDB" id="6745403at2759"/>
<dbReference type="RefSeq" id="XP_013898636.1">
    <property type="nucleotide sequence ID" value="XM_014043182.1"/>
</dbReference>
<comment type="subcellular location">
    <subcellularLocation>
        <location evidence="1">Membrane</location>
        <topology evidence="1">Multi-pass membrane protein</topology>
    </subcellularLocation>
</comment>
<keyword evidence="5" id="KW-1133">Transmembrane helix</keyword>
<dbReference type="KEGG" id="mng:MNEG_8345"/>
<keyword evidence="4" id="KW-0812">Transmembrane</keyword>
<evidence type="ECO:0000256" key="6">
    <source>
        <dbReference type="ARBA" id="ARBA00023136"/>
    </source>
</evidence>
<dbReference type="EMBL" id="KK101794">
    <property type="protein sequence ID" value="KIY99616.1"/>
    <property type="molecule type" value="Genomic_DNA"/>
</dbReference>
<evidence type="ECO:0000256" key="2">
    <source>
        <dbReference type="ARBA" id="ARBA00005376"/>
    </source>
</evidence>
<dbReference type="Proteomes" id="UP000054498">
    <property type="component" value="Unassembled WGS sequence"/>
</dbReference>
<dbReference type="InterPro" id="IPR002809">
    <property type="entry name" value="EMC3/TMCO1"/>
</dbReference>
<sequence length="128" mass="13970">MGTIVSFFFSGFVMGKVPFSLSPRFRPMLQRGVDLASLDVSYFTGLSYYILLLFSSRGPFSLVFREDTVDDAELMRRQMAMGATPGAGFDAVAVFKSEKAAWEATAHEWALESAEADALRVLRPAGGG</sequence>
<keyword evidence="8" id="KW-1185">Reference proteome</keyword>
<reference evidence="7 8" key="1">
    <citation type="journal article" date="2013" name="BMC Genomics">
        <title>Reconstruction of the lipid metabolism for the microalga Monoraphidium neglectum from its genome sequence reveals characteristics suitable for biofuel production.</title>
        <authorList>
            <person name="Bogen C."/>
            <person name="Al-Dilaimi A."/>
            <person name="Albersmeier A."/>
            <person name="Wichmann J."/>
            <person name="Grundmann M."/>
            <person name="Rupp O."/>
            <person name="Lauersen K.J."/>
            <person name="Blifernez-Klassen O."/>
            <person name="Kalinowski J."/>
            <person name="Goesmann A."/>
            <person name="Mussgnug J.H."/>
            <person name="Kruse O."/>
        </authorList>
    </citation>
    <scope>NUCLEOTIDE SEQUENCE [LARGE SCALE GENOMIC DNA]</scope>
    <source>
        <strain evidence="7 8">SAG 48.87</strain>
    </source>
</reference>
<organism evidence="7 8">
    <name type="scientific">Monoraphidium neglectum</name>
    <dbReference type="NCBI Taxonomy" id="145388"/>
    <lineage>
        <taxon>Eukaryota</taxon>
        <taxon>Viridiplantae</taxon>
        <taxon>Chlorophyta</taxon>
        <taxon>core chlorophytes</taxon>
        <taxon>Chlorophyceae</taxon>
        <taxon>CS clade</taxon>
        <taxon>Sphaeropleales</taxon>
        <taxon>Selenastraceae</taxon>
        <taxon>Monoraphidium</taxon>
    </lineage>
</organism>
<dbReference type="PANTHER" id="PTHR13116">
    <property type="entry name" value="ER MEMBRANE PROTEIN COMPLEX SUBUNIT 3"/>
    <property type="match status" value="1"/>
</dbReference>
<dbReference type="GO" id="GO:0072546">
    <property type="term" value="C:EMC complex"/>
    <property type="evidence" value="ECO:0007669"/>
    <property type="project" value="TreeGrafter"/>
</dbReference>